<dbReference type="EMBL" id="ADKM02000089">
    <property type="protein sequence ID" value="EGC02735.1"/>
    <property type="molecule type" value="Genomic_DNA"/>
</dbReference>
<dbReference type="AlphaFoldDB" id="E9SDA8"/>
<organism evidence="1 2">
    <name type="scientific">Ruminococcus albus 8</name>
    <dbReference type="NCBI Taxonomy" id="246199"/>
    <lineage>
        <taxon>Bacteria</taxon>
        <taxon>Bacillati</taxon>
        <taxon>Bacillota</taxon>
        <taxon>Clostridia</taxon>
        <taxon>Eubacteriales</taxon>
        <taxon>Oscillospiraceae</taxon>
        <taxon>Ruminococcus</taxon>
    </lineage>
</organism>
<evidence type="ECO:0000313" key="2">
    <source>
        <dbReference type="Proteomes" id="UP000004259"/>
    </source>
</evidence>
<keyword evidence="2" id="KW-1185">Reference proteome</keyword>
<comment type="caution">
    <text evidence="1">The sequence shown here is derived from an EMBL/GenBank/DDBJ whole genome shotgun (WGS) entry which is preliminary data.</text>
</comment>
<protein>
    <submittedName>
        <fullName evidence="1">Conserved domain protein</fullName>
    </submittedName>
</protein>
<evidence type="ECO:0000313" key="1">
    <source>
        <dbReference type="EMBL" id="EGC02735.1"/>
    </source>
</evidence>
<sequence length="76" mass="9164">MHTKNAHRKDKIKKKKHIFFFFFRRYNANEPKDTAKHKAEYFDEIFDFPNVPINNNIQPTIEIMAKNMLNINSPIL</sequence>
<gene>
    <name evidence="1" type="ORF">CUS_5061</name>
</gene>
<proteinExistence type="predicted"/>
<reference evidence="1 2" key="1">
    <citation type="submission" date="2011-02" db="EMBL/GenBank/DDBJ databases">
        <authorList>
            <person name="Nelson K.E."/>
            <person name="Sutton G."/>
            <person name="Torralba M."/>
            <person name="Durkin S."/>
            <person name="Harkins D."/>
            <person name="Montgomery R."/>
            <person name="Ziemer C."/>
            <person name="Klaassens E."/>
            <person name="Ocuiv P."/>
            <person name="Morrison M."/>
        </authorList>
    </citation>
    <scope>NUCLEOTIDE SEQUENCE [LARGE SCALE GENOMIC DNA]</scope>
    <source>
        <strain evidence="1 2">8</strain>
    </source>
</reference>
<name>E9SDA8_RUMAL</name>
<dbReference type="Proteomes" id="UP000004259">
    <property type="component" value="Unassembled WGS sequence"/>
</dbReference>
<accession>E9SDA8</accession>